<dbReference type="GO" id="GO:0000122">
    <property type="term" value="P:negative regulation of transcription by RNA polymerase II"/>
    <property type="evidence" value="ECO:0007669"/>
    <property type="project" value="TreeGrafter"/>
</dbReference>
<feature type="coiled-coil region" evidence="4">
    <location>
        <begin position="94"/>
        <end position="121"/>
    </location>
</feature>
<name>A0A8J4T4P0_9TREM</name>
<sequence length="300" mass="33841">MVEAELDLSRLRREQETGINKTEADIEMLLSYKSDYESLMSKLKDLAGSFSRSAYIPFGHKAFVAGKLVHTNEILVHLGGTDNLFAELSTQEALQLIERRVARLDATVKKLKQQKSLIEDRLKFTKDFSKVGRVSSCGDVAPDENEIEITERCDSDEERAWRNRHKEAKKREKGKLVKSSPLDVTNRHVTFAESCELRPSDSDSSCDFLPSPNDVIYFKHSDVPSPLPRSEITDLSGLTVTEAVDLFEKHGGIFLPPAVQPFGHVLERSQGDNYMATSTSDVPTRISRFRSDRIRHQISS</sequence>
<dbReference type="PANTHER" id="PTHR15111:SF0">
    <property type="entry name" value="UNCONVENTIONAL PREFOLDIN RPB5 INTERACTOR 1"/>
    <property type="match status" value="1"/>
</dbReference>
<gene>
    <name evidence="5" type="ORF">PHET_02131</name>
</gene>
<dbReference type="Proteomes" id="UP000748531">
    <property type="component" value="Unassembled WGS sequence"/>
</dbReference>
<evidence type="ECO:0000256" key="4">
    <source>
        <dbReference type="SAM" id="Coils"/>
    </source>
</evidence>
<proteinExistence type="inferred from homology"/>
<dbReference type="AlphaFoldDB" id="A0A8J4T4P0"/>
<reference evidence="5" key="1">
    <citation type="submission" date="2019-05" db="EMBL/GenBank/DDBJ databases">
        <title>Annotation for the trematode Paragonimus heterotremus.</title>
        <authorList>
            <person name="Choi Y.-J."/>
        </authorList>
    </citation>
    <scope>NUCLEOTIDE SEQUENCE</scope>
    <source>
        <strain evidence="5">LC</strain>
    </source>
</reference>
<evidence type="ECO:0000256" key="1">
    <source>
        <dbReference type="ARBA" id="ARBA00004123"/>
    </source>
</evidence>
<evidence type="ECO:0000313" key="6">
    <source>
        <dbReference type="Proteomes" id="UP000748531"/>
    </source>
</evidence>
<dbReference type="GO" id="GO:0005634">
    <property type="term" value="C:nucleus"/>
    <property type="evidence" value="ECO:0007669"/>
    <property type="project" value="UniProtKB-SubCell"/>
</dbReference>
<protein>
    <submittedName>
        <fullName evidence="5">Prefoldin subunit</fullName>
    </submittedName>
</protein>
<dbReference type="OrthoDB" id="21413at2759"/>
<dbReference type="InterPro" id="IPR004127">
    <property type="entry name" value="Prefoldin_subunit_alpha"/>
</dbReference>
<keyword evidence="2" id="KW-0539">Nucleus</keyword>
<evidence type="ECO:0000256" key="3">
    <source>
        <dbReference type="ARBA" id="ARBA00038295"/>
    </source>
</evidence>
<dbReference type="Pfam" id="PF02996">
    <property type="entry name" value="Prefoldin"/>
    <property type="match status" value="1"/>
</dbReference>
<accession>A0A8J4T4P0</accession>
<evidence type="ECO:0000313" key="5">
    <source>
        <dbReference type="EMBL" id="KAF5404405.1"/>
    </source>
</evidence>
<dbReference type="SUPFAM" id="SSF46579">
    <property type="entry name" value="Prefoldin"/>
    <property type="match status" value="1"/>
</dbReference>
<dbReference type="GO" id="GO:0003682">
    <property type="term" value="F:chromatin binding"/>
    <property type="evidence" value="ECO:0007669"/>
    <property type="project" value="TreeGrafter"/>
</dbReference>
<dbReference type="GO" id="GO:0019212">
    <property type="term" value="F:phosphatase inhibitor activity"/>
    <property type="evidence" value="ECO:0007669"/>
    <property type="project" value="TreeGrafter"/>
</dbReference>
<organism evidence="5 6">
    <name type="scientific">Paragonimus heterotremus</name>
    <dbReference type="NCBI Taxonomy" id="100268"/>
    <lineage>
        <taxon>Eukaryota</taxon>
        <taxon>Metazoa</taxon>
        <taxon>Spiralia</taxon>
        <taxon>Lophotrochozoa</taxon>
        <taxon>Platyhelminthes</taxon>
        <taxon>Trematoda</taxon>
        <taxon>Digenea</taxon>
        <taxon>Plagiorchiida</taxon>
        <taxon>Troglotremata</taxon>
        <taxon>Troglotrematidae</taxon>
        <taxon>Paragonimus</taxon>
    </lineage>
</organism>
<comment type="caution">
    <text evidence="5">The sequence shown here is derived from an EMBL/GenBank/DDBJ whole genome shotgun (WGS) entry which is preliminary data.</text>
</comment>
<comment type="similarity">
    <text evidence="3">Belongs to the RNA polymerase II subunit 5-mediating protein family.</text>
</comment>
<dbReference type="InterPro" id="IPR052255">
    <property type="entry name" value="RNA_pol_II_subunit5-mediator"/>
</dbReference>
<keyword evidence="6" id="KW-1185">Reference proteome</keyword>
<dbReference type="InterPro" id="IPR009053">
    <property type="entry name" value="Prefoldin"/>
</dbReference>
<evidence type="ECO:0000256" key="2">
    <source>
        <dbReference type="ARBA" id="ARBA00023242"/>
    </source>
</evidence>
<dbReference type="CDD" id="cd23159">
    <property type="entry name" value="Prefoldin_URI1"/>
    <property type="match status" value="1"/>
</dbReference>
<dbReference type="EMBL" id="LUCH01000745">
    <property type="protein sequence ID" value="KAF5404405.1"/>
    <property type="molecule type" value="Genomic_DNA"/>
</dbReference>
<dbReference type="Gene3D" id="1.10.287.370">
    <property type="match status" value="1"/>
</dbReference>
<dbReference type="GO" id="GO:0003714">
    <property type="term" value="F:transcription corepressor activity"/>
    <property type="evidence" value="ECO:0007669"/>
    <property type="project" value="TreeGrafter"/>
</dbReference>
<comment type="subcellular location">
    <subcellularLocation>
        <location evidence="1">Nucleus</location>
    </subcellularLocation>
</comment>
<keyword evidence="4" id="KW-0175">Coiled coil</keyword>
<dbReference type="PANTHER" id="PTHR15111">
    <property type="entry name" value="RNA POLYMERASE II SUBUNIT 5-MEDIATING PROTEIN NNX3"/>
    <property type="match status" value="1"/>
</dbReference>